<sequence length="191" mass="20053">MPGTPGSPGGPGGPLGPAGPTGPFTSTTLPGAPRGPAGPGGPTSPVYEVGDFLPSPINICYRIQSINTTVPLPPLPPPPPPPYEEPNSQAAALFDLKSQLTIGRGRWDCGSQRCGRETAPVLDAATADRVDLHPHKSVSWMRWDWKDWTYEASIGSVTTDAITAAVEITWAKKATRRISRCSGVSLSTSIE</sequence>
<evidence type="ECO:0000313" key="3">
    <source>
        <dbReference type="Proteomes" id="UP000005239"/>
    </source>
</evidence>
<dbReference type="Proteomes" id="UP000005239">
    <property type="component" value="Unassembled WGS sequence"/>
</dbReference>
<reference evidence="2" key="2">
    <citation type="submission" date="2022-06" db="UniProtKB">
        <authorList>
            <consortium name="EnsemblMetazoa"/>
        </authorList>
    </citation>
    <scope>IDENTIFICATION</scope>
    <source>
        <strain evidence="2">PS312</strain>
    </source>
</reference>
<feature type="compositionally biased region" description="Gly residues" evidence="1">
    <location>
        <begin position="1"/>
        <end position="16"/>
    </location>
</feature>
<name>A0A2A6B813_PRIPA</name>
<keyword evidence="3" id="KW-1185">Reference proteome</keyword>
<protein>
    <submittedName>
        <fullName evidence="2">Uncharacterized protein</fullName>
    </submittedName>
</protein>
<proteinExistence type="predicted"/>
<organism evidence="2 3">
    <name type="scientific">Pristionchus pacificus</name>
    <name type="common">Parasitic nematode worm</name>
    <dbReference type="NCBI Taxonomy" id="54126"/>
    <lineage>
        <taxon>Eukaryota</taxon>
        <taxon>Metazoa</taxon>
        <taxon>Ecdysozoa</taxon>
        <taxon>Nematoda</taxon>
        <taxon>Chromadorea</taxon>
        <taxon>Rhabditida</taxon>
        <taxon>Rhabditina</taxon>
        <taxon>Diplogasteromorpha</taxon>
        <taxon>Diplogasteroidea</taxon>
        <taxon>Neodiplogasteridae</taxon>
        <taxon>Pristionchus</taxon>
    </lineage>
</organism>
<evidence type="ECO:0000256" key="1">
    <source>
        <dbReference type="SAM" id="MobiDB-lite"/>
    </source>
</evidence>
<gene>
    <name evidence="2" type="primary">WBGene00282253</name>
</gene>
<reference evidence="3" key="1">
    <citation type="journal article" date="2008" name="Nat. Genet.">
        <title>The Pristionchus pacificus genome provides a unique perspective on nematode lifestyle and parasitism.</title>
        <authorList>
            <person name="Dieterich C."/>
            <person name="Clifton S.W."/>
            <person name="Schuster L.N."/>
            <person name="Chinwalla A."/>
            <person name="Delehaunty K."/>
            <person name="Dinkelacker I."/>
            <person name="Fulton L."/>
            <person name="Fulton R."/>
            <person name="Godfrey J."/>
            <person name="Minx P."/>
            <person name="Mitreva M."/>
            <person name="Roeseler W."/>
            <person name="Tian H."/>
            <person name="Witte H."/>
            <person name="Yang S.P."/>
            <person name="Wilson R.K."/>
            <person name="Sommer R.J."/>
        </authorList>
    </citation>
    <scope>NUCLEOTIDE SEQUENCE [LARGE SCALE GENOMIC DNA]</scope>
    <source>
        <strain evidence="3">PS312</strain>
    </source>
</reference>
<dbReference type="AlphaFoldDB" id="A0A2A6B813"/>
<feature type="region of interest" description="Disordered" evidence="1">
    <location>
        <begin position="1"/>
        <end position="48"/>
    </location>
</feature>
<dbReference type="EnsemblMetazoa" id="PPA43884.1">
    <property type="protein sequence ID" value="PPA43884.1"/>
    <property type="gene ID" value="WBGene00282253"/>
</dbReference>
<evidence type="ECO:0000313" key="2">
    <source>
        <dbReference type="EnsemblMetazoa" id="PPA43884.1"/>
    </source>
</evidence>
<accession>A0A2A6B813</accession>
<accession>A0A8R1Z4H2</accession>